<name>A0A1Y1UTJ9_9FUNG</name>
<evidence type="ECO:0000313" key="3">
    <source>
        <dbReference type="Proteomes" id="UP000193719"/>
    </source>
</evidence>
<dbReference type="STRING" id="1754191.A0A1Y1UTJ9"/>
<reference evidence="2 3" key="2">
    <citation type="submission" date="2016-08" db="EMBL/GenBank/DDBJ databases">
        <title>Pervasive Adenine N6-methylation of Active Genes in Fungi.</title>
        <authorList>
            <consortium name="DOE Joint Genome Institute"/>
            <person name="Mondo S.J."/>
            <person name="Dannebaum R.O."/>
            <person name="Kuo R.C."/>
            <person name="Labutti K."/>
            <person name="Haridas S."/>
            <person name="Kuo A."/>
            <person name="Salamov A."/>
            <person name="Ahrendt S.R."/>
            <person name="Lipzen A."/>
            <person name="Sullivan W."/>
            <person name="Andreopoulos W.B."/>
            <person name="Clum A."/>
            <person name="Lindquist E."/>
            <person name="Daum C."/>
            <person name="Ramamoorthy G.K."/>
            <person name="Gryganskyi A."/>
            <person name="Culley D."/>
            <person name="Magnuson J.K."/>
            <person name="James T.Y."/>
            <person name="O'Malley M.A."/>
            <person name="Stajich J.E."/>
            <person name="Spatafora J.W."/>
            <person name="Visel A."/>
            <person name="Grigoriev I.V."/>
        </authorList>
    </citation>
    <scope>NUCLEOTIDE SEQUENCE [LARGE SCALE GENOMIC DNA]</scope>
    <source>
        <strain evidence="3">finn</strain>
    </source>
</reference>
<keyword evidence="3" id="KW-1185">Reference proteome</keyword>
<dbReference type="Proteomes" id="UP000193719">
    <property type="component" value="Unassembled WGS sequence"/>
</dbReference>
<protein>
    <submittedName>
        <fullName evidence="2">Uncharacterized protein</fullName>
    </submittedName>
</protein>
<reference evidence="2 3" key="1">
    <citation type="submission" date="2016-08" db="EMBL/GenBank/DDBJ databases">
        <title>Genomes of anaerobic fungi encode conserved fungal cellulosomes for biomass hydrolysis.</title>
        <authorList>
            <consortium name="DOE Joint Genome Institute"/>
            <person name="Haitjema C.H."/>
            <person name="Gilmore S.P."/>
            <person name="Henske J.K."/>
            <person name="Solomon K.V."/>
            <person name="De Groot R."/>
            <person name="Kuo A."/>
            <person name="Mondo S.J."/>
            <person name="Salamov A.A."/>
            <person name="Labutti K."/>
            <person name="Zhao Z."/>
            <person name="Chiniquy J."/>
            <person name="Barry K."/>
            <person name="Brewer H.M."/>
            <person name="Purvine S.O."/>
            <person name="Wright A.T."/>
            <person name="Boxma B."/>
            <person name="Van Alen T."/>
            <person name="Hackstein J.H."/>
            <person name="Baker S.E."/>
            <person name="Grigoriev I.V."/>
            <person name="O'Malley M.A."/>
        </authorList>
    </citation>
    <scope>NUCLEOTIDE SEQUENCE [LARGE SCALE GENOMIC DNA]</scope>
    <source>
        <strain evidence="3">finn</strain>
    </source>
</reference>
<accession>A0A1Y1UTJ9</accession>
<evidence type="ECO:0000313" key="2">
    <source>
        <dbReference type="EMBL" id="ORX41348.1"/>
    </source>
</evidence>
<dbReference type="OrthoDB" id="2175931at2759"/>
<sequence>MQYKNILSKILIISIIISVVQIIGINGARCYVRKSKSKEIKNVGIINKENNGLLSKLENGSDDESDKEIEDSEIDEITKYPESTIYLSSSVDNTIETIIIDSTTSAFLPTTTIADIKETTTTTSIDDIESTTTIADIKETTTTTSIDDIESTTAIADIKETTTTTSIDDIESTTTIADIKEATTTSIDDIESTTTIADIKETTITTVPTISTTILTTITIPTTTTTTTTTILTTTTTTTTTIADIKETPISTISCGEICNDGNKNCSSGFDKLFTNYGDLECYISEITSGRQDSSSSLIGGNNTNEKSEYLINNLKDKKYQLNGWLYCRNTNEKQNKFGKYSKIRLENLEGNEKSDIDCVKSFYELINKDFSNKYSTKPIKYAVVSTSNEYGSSIVNNEISLVNSVTYYDEDDNVVDKCNENIYYKVYLGENSWDPC</sequence>
<feature type="transmembrane region" description="Helical" evidence="1">
    <location>
        <begin position="6"/>
        <end position="28"/>
    </location>
</feature>
<keyword evidence="1" id="KW-0812">Transmembrane</keyword>
<keyword evidence="1" id="KW-0472">Membrane</keyword>
<gene>
    <name evidence="2" type="ORF">BCR36DRAFT_588083</name>
</gene>
<evidence type="ECO:0000256" key="1">
    <source>
        <dbReference type="SAM" id="Phobius"/>
    </source>
</evidence>
<dbReference type="AlphaFoldDB" id="A0A1Y1UTJ9"/>
<organism evidence="2 3">
    <name type="scientific">Piromyces finnis</name>
    <dbReference type="NCBI Taxonomy" id="1754191"/>
    <lineage>
        <taxon>Eukaryota</taxon>
        <taxon>Fungi</taxon>
        <taxon>Fungi incertae sedis</taxon>
        <taxon>Chytridiomycota</taxon>
        <taxon>Chytridiomycota incertae sedis</taxon>
        <taxon>Neocallimastigomycetes</taxon>
        <taxon>Neocallimastigales</taxon>
        <taxon>Neocallimastigaceae</taxon>
        <taxon>Piromyces</taxon>
    </lineage>
</organism>
<keyword evidence="1" id="KW-1133">Transmembrane helix</keyword>
<proteinExistence type="predicted"/>
<dbReference type="EMBL" id="MCFH01000091">
    <property type="protein sequence ID" value="ORX41348.1"/>
    <property type="molecule type" value="Genomic_DNA"/>
</dbReference>
<comment type="caution">
    <text evidence="2">The sequence shown here is derived from an EMBL/GenBank/DDBJ whole genome shotgun (WGS) entry which is preliminary data.</text>
</comment>